<feature type="compositionally biased region" description="Low complexity" evidence="1">
    <location>
        <begin position="11"/>
        <end position="24"/>
    </location>
</feature>
<comment type="caution">
    <text evidence="2">The sequence shown here is derived from an EMBL/GenBank/DDBJ whole genome shotgun (WGS) entry which is preliminary data.</text>
</comment>
<name>A0AAW0A4B9_9AGAR</name>
<accession>A0AAW0A4B9</accession>
<feature type="region of interest" description="Disordered" evidence="1">
    <location>
        <begin position="640"/>
        <end position="699"/>
    </location>
</feature>
<feature type="compositionally biased region" description="Low complexity" evidence="1">
    <location>
        <begin position="215"/>
        <end position="232"/>
    </location>
</feature>
<dbReference type="AlphaFoldDB" id="A0AAW0A4B9"/>
<gene>
    <name evidence="2" type="ORF">R3P38DRAFT_3217501</name>
</gene>
<keyword evidence="3" id="KW-1185">Reference proteome</keyword>
<evidence type="ECO:0000313" key="3">
    <source>
        <dbReference type="Proteomes" id="UP001362999"/>
    </source>
</evidence>
<evidence type="ECO:0000313" key="2">
    <source>
        <dbReference type="EMBL" id="KAK7000974.1"/>
    </source>
</evidence>
<organism evidence="2 3">
    <name type="scientific">Favolaschia claudopus</name>
    <dbReference type="NCBI Taxonomy" id="2862362"/>
    <lineage>
        <taxon>Eukaryota</taxon>
        <taxon>Fungi</taxon>
        <taxon>Dikarya</taxon>
        <taxon>Basidiomycota</taxon>
        <taxon>Agaricomycotina</taxon>
        <taxon>Agaricomycetes</taxon>
        <taxon>Agaricomycetidae</taxon>
        <taxon>Agaricales</taxon>
        <taxon>Marasmiineae</taxon>
        <taxon>Mycenaceae</taxon>
        <taxon>Favolaschia</taxon>
    </lineage>
</organism>
<feature type="compositionally biased region" description="Low complexity" evidence="1">
    <location>
        <begin position="180"/>
        <end position="208"/>
    </location>
</feature>
<feature type="compositionally biased region" description="Low complexity" evidence="1">
    <location>
        <begin position="762"/>
        <end position="774"/>
    </location>
</feature>
<feature type="compositionally biased region" description="Basic and acidic residues" evidence="1">
    <location>
        <begin position="133"/>
        <end position="144"/>
    </location>
</feature>
<feature type="compositionally biased region" description="Low complexity" evidence="1">
    <location>
        <begin position="303"/>
        <end position="314"/>
    </location>
</feature>
<feature type="region of interest" description="Disordered" evidence="1">
    <location>
        <begin position="1"/>
        <end position="274"/>
    </location>
</feature>
<evidence type="ECO:0000256" key="1">
    <source>
        <dbReference type="SAM" id="MobiDB-lite"/>
    </source>
</evidence>
<feature type="compositionally biased region" description="Low complexity" evidence="1">
    <location>
        <begin position="640"/>
        <end position="650"/>
    </location>
</feature>
<reference evidence="2 3" key="1">
    <citation type="journal article" date="2024" name="J Genomics">
        <title>Draft genome sequencing and assembly of Favolaschia claudopus CIRM-BRFM 2984 isolated from oak limbs.</title>
        <authorList>
            <person name="Navarro D."/>
            <person name="Drula E."/>
            <person name="Chaduli D."/>
            <person name="Cazenave R."/>
            <person name="Ahrendt S."/>
            <person name="Wang J."/>
            <person name="Lipzen A."/>
            <person name="Daum C."/>
            <person name="Barry K."/>
            <person name="Grigoriev I.V."/>
            <person name="Favel A."/>
            <person name="Rosso M.N."/>
            <person name="Martin F."/>
        </authorList>
    </citation>
    <scope>NUCLEOTIDE SEQUENCE [LARGE SCALE GENOMIC DNA]</scope>
    <source>
        <strain evidence="2 3">CIRM-BRFM 2984</strain>
    </source>
</reference>
<feature type="compositionally biased region" description="Low complexity" evidence="1">
    <location>
        <begin position="157"/>
        <end position="170"/>
    </location>
</feature>
<sequence>MADRVLRPSTRAASAPAVQQPAVRGKGGTSRGAPKARGGKGAARGGAPTQAPSSPLSVIEDNEDQDWMARESVRDSSPAAPFNVGEGTPPPRDSQSPPLALEHRGTASSPSTATPRASLEDINMPDDIVNAGIREENWRADFDHINANTPSAPPTTPHQEPTSQPEPSSPVVRHLRARQRAQQQALQADQEALQAEQPPAQQPAQQPASGTARGRAANRPASATRTRSTSAPRTRKHVRQATTPGTAAEKPAAKKRGRQPSKSKAASADASAPESMAVDLAGIEQTLVAPRQRRVSFHEDVRGGSSSISQSAAQLEPAKQPQADDEMITVTAEQLEQMVKEGINTRLLVQAAVTKPKPRKSKPQLFFTFFFLDRPLFPLPASAHRELSCHTQAFVPPLSSHTQAFVPTAFEPWAGIRAHRARLVPTVPDIAFAVTAPTSLEPAFELMPGTSQPARQKPPRVINLDGERVLEPDVLIAPSNVVSSLGKGWDTWFSLSDLSVENSRVSAGKKPEAQQNEVVFEGGRIYTREVTAPSKGDDDTLTIAQFLLLRPRLVHAIDMHFKPTELSAQLAGQVDLLFEAVIQRIDFTENFHRYREYVLAVLRHFVTGPTFDISVWQPKIFDAIVRRDIDRLLKSAASGSASSYTSTNTAHVLSSRGGRRGASAPTPGESRRRWGQRRQRRRRRQRQRQRRWRTTAGRARRLAAGGCKVHFLRRTERAQFVLLPRRRREVVHSRTPHAGGRRLLPTQGYAGNSTALQAARVSASSTTPAPSAAPGSLEQPLVTAPSSAPSTELLPIVTPLRADRWDFWIRRLGLEGEWADVPEGIRN</sequence>
<dbReference type="Proteomes" id="UP001362999">
    <property type="component" value="Unassembled WGS sequence"/>
</dbReference>
<feature type="region of interest" description="Disordered" evidence="1">
    <location>
        <begin position="299"/>
        <end position="324"/>
    </location>
</feature>
<protein>
    <submittedName>
        <fullName evidence="2">Uncharacterized protein</fullName>
    </submittedName>
</protein>
<proteinExistence type="predicted"/>
<feature type="compositionally biased region" description="Basic residues" evidence="1">
    <location>
        <begin position="673"/>
        <end position="699"/>
    </location>
</feature>
<feature type="compositionally biased region" description="Low complexity" evidence="1">
    <location>
        <begin position="106"/>
        <end position="117"/>
    </location>
</feature>
<dbReference type="EMBL" id="JAWWNJ010000085">
    <property type="protein sequence ID" value="KAK7000974.1"/>
    <property type="molecule type" value="Genomic_DNA"/>
</dbReference>
<feature type="compositionally biased region" description="Low complexity" evidence="1">
    <location>
        <begin position="262"/>
        <end position="274"/>
    </location>
</feature>
<feature type="region of interest" description="Disordered" evidence="1">
    <location>
        <begin position="761"/>
        <end position="789"/>
    </location>
</feature>